<reference evidence="2" key="1">
    <citation type="submission" date="2003-03" db="EMBL/GenBank/DDBJ databases">
        <authorList>
            <person name="Stapleton M."/>
            <person name="Brokstein P."/>
            <person name="Hong L."/>
            <person name="Agbayani A."/>
            <person name="Carlson J."/>
            <person name="Champe M."/>
            <person name="Chavez C."/>
            <person name="Dorsett V."/>
            <person name="Dresnek D."/>
            <person name="Farfan D."/>
            <person name="Frise E."/>
            <person name="George R."/>
            <person name="Gonzalez M."/>
            <person name="Guarin H."/>
            <person name="Kronmiller B."/>
            <person name="Li P."/>
            <person name="Liao G."/>
            <person name="Miranda A."/>
            <person name="Mungall C.J."/>
            <person name="Nunoo J."/>
            <person name="Pacleb J."/>
            <person name="Paragas V."/>
            <person name="Park S."/>
            <person name="Patel S."/>
            <person name="Phouanenavong S."/>
            <person name="Wan K."/>
            <person name="Yu C."/>
            <person name="Lewis S.E."/>
            <person name="Rubin G.M."/>
            <person name="Celniker S."/>
        </authorList>
    </citation>
    <scope>NUCLEOTIDE SEQUENCE</scope>
    <source>
        <strain evidence="2">Berkeley</strain>
    </source>
</reference>
<accession>Q86MR1</accession>
<organism evidence="2">
    <name type="scientific">Drosophila melanogaster</name>
    <name type="common">Fruit fly</name>
    <dbReference type="NCBI Taxonomy" id="7227"/>
    <lineage>
        <taxon>Eukaryota</taxon>
        <taxon>Metazoa</taxon>
        <taxon>Ecdysozoa</taxon>
        <taxon>Arthropoda</taxon>
        <taxon>Hexapoda</taxon>
        <taxon>Insecta</taxon>
        <taxon>Pterygota</taxon>
        <taxon>Neoptera</taxon>
        <taxon>Endopterygota</taxon>
        <taxon>Diptera</taxon>
        <taxon>Brachycera</taxon>
        <taxon>Muscomorpha</taxon>
        <taxon>Ephydroidea</taxon>
        <taxon>Drosophilidae</taxon>
        <taxon>Drosophila</taxon>
        <taxon>Sophophora</taxon>
    </lineage>
</organism>
<evidence type="ECO:0000256" key="1">
    <source>
        <dbReference type="SAM" id="MobiDB-lite"/>
    </source>
</evidence>
<dbReference type="AlphaFoldDB" id="Q86MR1"/>
<protein>
    <submittedName>
        <fullName evidence="2">LD18978p</fullName>
    </submittedName>
</protein>
<name>Q86MR1_DROME</name>
<evidence type="ECO:0000313" key="2">
    <source>
        <dbReference type="EMBL" id="AAO74691.1"/>
    </source>
</evidence>
<sequence>MQNSPLHRTSPPNSKTPLSTSMRNLYRDSQPIDKLQPVQHSMDAWLKYKENQMERGLKRRKSPIRGRRTLYV</sequence>
<feature type="region of interest" description="Disordered" evidence="1">
    <location>
        <begin position="1"/>
        <end position="37"/>
    </location>
</feature>
<proteinExistence type="evidence at transcript level"/>
<feature type="compositionally biased region" description="Polar residues" evidence="1">
    <location>
        <begin position="1"/>
        <end position="23"/>
    </location>
</feature>
<dbReference type="EMBL" id="BT006008">
    <property type="protein sequence ID" value="AAO74691.1"/>
    <property type="molecule type" value="mRNA"/>
</dbReference>